<accession>A0A7D4Q4A0</accession>
<proteinExistence type="predicted"/>
<evidence type="ECO:0000313" key="2">
    <source>
        <dbReference type="Proteomes" id="UP000501003"/>
    </source>
</evidence>
<dbReference type="EMBL" id="CP054056">
    <property type="protein sequence ID" value="QKJ25449.1"/>
    <property type="molecule type" value="Genomic_DNA"/>
</dbReference>
<evidence type="ECO:0000313" key="1">
    <source>
        <dbReference type="EMBL" id="QKJ25449.1"/>
    </source>
</evidence>
<dbReference type="RefSeq" id="WP_173493746.1">
    <property type="nucleotide sequence ID" value="NZ_CP054056.1"/>
</dbReference>
<gene>
    <name evidence="1" type="ORF">HRU87_04545</name>
</gene>
<organism evidence="1 2">
    <name type="scientific">Aquiluna borgnonia</name>
    <dbReference type="NCBI Taxonomy" id="2499157"/>
    <lineage>
        <taxon>Bacteria</taxon>
        <taxon>Bacillati</taxon>
        <taxon>Actinomycetota</taxon>
        <taxon>Actinomycetes</taxon>
        <taxon>Micrococcales</taxon>
        <taxon>Microbacteriaceae</taxon>
        <taxon>Luna cluster</taxon>
        <taxon>Luna-1 subcluster</taxon>
        <taxon>Aquiluna</taxon>
    </lineage>
</organism>
<dbReference type="InterPro" id="IPR021408">
    <property type="entry name" value="DUF3046"/>
</dbReference>
<dbReference type="AlphaFoldDB" id="A0A7D4Q4A0"/>
<dbReference type="Proteomes" id="UP000501003">
    <property type="component" value="Chromosome"/>
</dbReference>
<sequence>MRLSQFQELLREEFGTQFSEVLLRDIRLTELRDQTPQQLIVQGEDPKAIWLAICKEQGVPKERWSVAPARKRHAD</sequence>
<name>A0A7D4Q4A0_9MICO</name>
<dbReference type="Pfam" id="PF11248">
    <property type="entry name" value="DUF3046"/>
    <property type="match status" value="1"/>
</dbReference>
<keyword evidence="2" id="KW-1185">Reference proteome</keyword>
<protein>
    <submittedName>
        <fullName evidence="1">DUF3046 domain-containing protein</fullName>
    </submittedName>
</protein>
<dbReference type="KEGG" id="aqg:HRU87_04545"/>
<reference evidence="1 2" key="1">
    <citation type="submission" date="2020-05" db="EMBL/GenBank/DDBJ databases">
        <title>Aquirufa sp. strain 15G-AUS-rot a new Aquirufa species.</title>
        <authorList>
            <person name="Pitt A."/>
            <person name="Hahn M.W."/>
        </authorList>
    </citation>
    <scope>NUCLEOTIDE SEQUENCE [LARGE SCALE GENOMIC DNA]</scope>
    <source>
        <strain evidence="1 2">15G-AUS-rot</strain>
    </source>
</reference>